<evidence type="ECO:0000256" key="1">
    <source>
        <dbReference type="ARBA" id="ARBA00004651"/>
    </source>
</evidence>
<evidence type="ECO:0000256" key="7">
    <source>
        <dbReference type="ARBA" id="ARBA00023136"/>
    </source>
</evidence>
<proteinExistence type="inferred from homology"/>
<dbReference type="InterPro" id="IPR002549">
    <property type="entry name" value="AI-2E-like"/>
</dbReference>
<comment type="subcellular location">
    <subcellularLocation>
        <location evidence="1">Cell membrane</location>
        <topology evidence="1">Multi-pass membrane protein</topology>
    </subcellularLocation>
</comment>
<reference evidence="9 10" key="1">
    <citation type="submission" date="2024-03" db="EMBL/GenBank/DDBJ databases">
        <title>A Dehalogenimonas Isolated from Estuarine Sediments Dihaloeliminates Chlorinated Alkanes.</title>
        <authorList>
            <person name="Yang Y."/>
            <person name="Wang H."/>
        </authorList>
    </citation>
    <scope>NUCLEOTIDE SEQUENCE [LARGE SCALE GENOMIC DNA]</scope>
    <source>
        <strain evidence="9 10">W</strain>
    </source>
</reference>
<evidence type="ECO:0000256" key="3">
    <source>
        <dbReference type="ARBA" id="ARBA00022448"/>
    </source>
</evidence>
<feature type="transmembrane region" description="Helical" evidence="8">
    <location>
        <begin position="270"/>
        <end position="295"/>
    </location>
</feature>
<accession>A0ABZ2J4A2</accession>
<keyword evidence="4" id="KW-1003">Cell membrane</keyword>
<keyword evidence="7 8" id="KW-0472">Membrane</keyword>
<name>A0ABZ2J4A2_9CHLR</name>
<feature type="transmembrane region" description="Helical" evidence="8">
    <location>
        <begin position="70"/>
        <end position="93"/>
    </location>
</feature>
<evidence type="ECO:0000313" key="9">
    <source>
        <dbReference type="EMBL" id="WWX25138.1"/>
    </source>
</evidence>
<feature type="transmembrane region" description="Helical" evidence="8">
    <location>
        <begin position="225"/>
        <end position="258"/>
    </location>
</feature>
<feature type="transmembrane region" description="Helical" evidence="8">
    <location>
        <begin position="161"/>
        <end position="183"/>
    </location>
</feature>
<gene>
    <name evidence="9" type="ORF">V8247_07715</name>
</gene>
<comment type="similarity">
    <text evidence="2">Belongs to the autoinducer-2 exporter (AI-2E) (TC 2.A.86) family.</text>
</comment>
<dbReference type="PANTHER" id="PTHR21716">
    <property type="entry name" value="TRANSMEMBRANE PROTEIN"/>
    <property type="match status" value="1"/>
</dbReference>
<evidence type="ECO:0000256" key="4">
    <source>
        <dbReference type="ARBA" id="ARBA00022475"/>
    </source>
</evidence>
<evidence type="ECO:0000313" key="10">
    <source>
        <dbReference type="Proteomes" id="UP001375370"/>
    </source>
</evidence>
<dbReference type="PANTHER" id="PTHR21716:SF53">
    <property type="entry name" value="PERMEASE PERM-RELATED"/>
    <property type="match status" value="1"/>
</dbReference>
<evidence type="ECO:0000256" key="6">
    <source>
        <dbReference type="ARBA" id="ARBA00022989"/>
    </source>
</evidence>
<keyword evidence="6 8" id="KW-1133">Transmembrane helix</keyword>
<dbReference type="RefSeq" id="WP_338737278.1">
    <property type="nucleotide sequence ID" value="NZ_CP146612.1"/>
</dbReference>
<feature type="transmembrane region" description="Helical" evidence="8">
    <location>
        <begin position="36"/>
        <end position="54"/>
    </location>
</feature>
<protein>
    <submittedName>
        <fullName evidence="9">AI-2E family transporter</fullName>
    </submittedName>
</protein>
<evidence type="ECO:0000256" key="2">
    <source>
        <dbReference type="ARBA" id="ARBA00009773"/>
    </source>
</evidence>
<evidence type="ECO:0000256" key="8">
    <source>
        <dbReference type="SAM" id="Phobius"/>
    </source>
</evidence>
<feature type="transmembrane region" description="Helical" evidence="8">
    <location>
        <begin position="316"/>
        <end position="343"/>
    </location>
</feature>
<keyword evidence="5 8" id="KW-0812">Transmembrane</keyword>
<evidence type="ECO:0000256" key="5">
    <source>
        <dbReference type="ARBA" id="ARBA00022692"/>
    </source>
</evidence>
<sequence>MQLQHIISRHWRMIVFLVVLSVFSVLIYSLRSVLLPFMLGLLAAYILHPLILLMEKHISLPGRLNRYQRLIFVTFVLLVLLALIIAVASYMLATLFNTVTELSNNTSQIFTAVTNYFSNLLESIRTQFPPDVQASIDEFVADAGKEIANAAQGFFSRSVTVIPTTIGFIFGFAALPMFLFYMLKDWEKLRDAMYRGLPGLAAVHTRNILNIISGVLGRYLRAQILLGSIVGSVTFIGLLLLNVNFGLALLLAIVAGLFEMVPTIGPWISGIFAIFIILATYPDLILWVIILFLLIQGLENNLLVPRVQGQLLHIHPAIALLLLVLGAYLAGIWGVLLAVPLAATLVKIFQYTDDLARMEDNRPLLHYDSTTFEK</sequence>
<keyword evidence="10" id="KW-1185">Reference proteome</keyword>
<dbReference type="Proteomes" id="UP001375370">
    <property type="component" value="Chromosome"/>
</dbReference>
<dbReference type="Pfam" id="PF01594">
    <property type="entry name" value="AI-2E_transport"/>
    <property type="match status" value="1"/>
</dbReference>
<dbReference type="EMBL" id="CP146612">
    <property type="protein sequence ID" value="WWX25138.1"/>
    <property type="molecule type" value="Genomic_DNA"/>
</dbReference>
<organism evidence="9 10">
    <name type="scientific">Candidatus Dehalogenimonas loeffleri</name>
    <dbReference type="NCBI Taxonomy" id="3127115"/>
    <lineage>
        <taxon>Bacteria</taxon>
        <taxon>Bacillati</taxon>
        <taxon>Chloroflexota</taxon>
        <taxon>Dehalococcoidia</taxon>
        <taxon>Dehalococcoidales</taxon>
        <taxon>Dehalococcoidaceae</taxon>
        <taxon>Dehalogenimonas</taxon>
    </lineage>
</organism>
<keyword evidence="3" id="KW-0813">Transport</keyword>
<feature type="transmembrane region" description="Helical" evidence="8">
    <location>
        <begin position="12"/>
        <end position="30"/>
    </location>
</feature>